<dbReference type="PROSITE" id="PS50012">
    <property type="entry name" value="RCC1_3"/>
    <property type="match status" value="4"/>
</dbReference>
<keyword evidence="2" id="KW-1185">Reference proteome</keyword>
<sequence>MAGEFDFYRAPKRKRRTIIEVNVRIFRSLSGPCVLVVGSLLWGCGDPPPQEPPLVVVDDDGPGWRVEEIRVEPATLHLVQGERRPLEVRFFDRHGAPVNAPELLADVVWTSHDPSVVAIEAGGELRGAGEGSAQVEVRFEDLEQVVDVEVRYERWRKVSLSYGRTCALNWEGEVYCWGANTEGLIRSESPTGMVFEEPTRRTGLSDIVDIALTYSHACAADRRGRVYCWGDNRGNQAGMEGADLVPNPLRVGELEGIAKVAVGRQHSCALSHEGEMHCWGNNVEGAIGEGAGVSIAWPFKIAIDEAIDAMALNSSNTCALTESGKVYCWGNNRNGVVNPRREESNIPRPERIVLPGRAQSVAVSVLAACAVLNNGEPYCWGQNATGNIGFLPNIELYDPTRVPEVPALSHVEMSPYGVCGLSTTEELWCWGVNVHGQLGHGVKSRHAEPAKVIGEHRWQAVELSDDTTCGLDTDGEIWCWGRNDTAQVGDGRQVTGHPLRPVRGEARFSKLVTSYFSNCGQLLDDHRWKCWGRNEEKQMQSTESGSISVPSDLQPWQPTELALGGMTGCGLVFSGENRSEAMCWGANSSQGLGLNHPSLGLLDPMVMDQGYRSFQEISLNLNHGCGVAGSGEIWCWGNNYYGEVGMNPNLYAGRPRRVEERSDYVSVSAGFYHSCGLTAGGEIRCWGNNAYGQLGRAATQEWGEAQTIASEATYVEVEAGNVTTCARTSEGEVHCWGSRGFFGGPFTSSTATEPMILSGAWEDMELYADTVCALREGQVSCAGDNRSALITEGGQPYISDFYQLSLDVEVTQVSLGQWHLCVLDPEGRAHCKGFNLFGELGDGAMVEHLEPYPLQSVPR</sequence>
<dbReference type="InterPro" id="IPR009091">
    <property type="entry name" value="RCC1/BLIP-II"/>
</dbReference>
<reference evidence="1 2" key="1">
    <citation type="submission" date="2018-05" db="EMBL/GenBank/DDBJ databases">
        <title>Lujinxingia marina gen. nov. sp. nov., a new facultative anaerobic member of the class Deltaproteobacteria, and proposal of Lujinxingaceae fam. nov.</title>
        <authorList>
            <person name="Li C.-M."/>
        </authorList>
    </citation>
    <scope>NUCLEOTIDE SEQUENCE [LARGE SCALE GENOMIC DNA]</scope>
    <source>
        <strain evidence="1 2">B210</strain>
    </source>
</reference>
<name>A0A328C997_9DELT</name>
<dbReference type="GO" id="GO:0005085">
    <property type="term" value="F:guanyl-nucleotide exchange factor activity"/>
    <property type="evidence" value="ECO:0007669"/>
    <property type="project" value="TreeGrafter"/>
</dbReference>
<comment type="caution">
    <text evidence="1">The sequence shown here is derived from an EMBL/GenBank/DDBJ whole genome shotgun (WGS) entry which is preliminary data.</text>
</comment>
<dbReference type="AlphaFoldDB" id="A0A328C997"/>
<dbReference type="SUPFAM" id="SSF50985">
    <property type="entry name" value="RCC1/BLIP-II"/>
    <property type="match status" value="3"/>
</dbReference>
<dbReference type="PANTHER" id="PTHR45982:SF1">
    <property type="entry name" value="REGULATOR OF CHROMOSOME CONDENSATION"/>
    <property type="match status" value="1"/>
</dbReference>
<organism evidence="1 2">
    <name type="scientific">Lujinxingia litoralis</name>
    <dbReference type="NCBI Taxonomy" id="2211119"/>
    <lineage>
        <taxon>Bacteria</taxon>
        <taxon>Deltaproteobacteria</taxon>
        <taxon>Bradymonadales</taxon>
        <taxon>Lujinxingiaceae</taxon>
        <taxon>Lujinxingia</taxon>
    </lineage>
</organism>
<accession>A0A328C997</accession>
<dbReference type="Gene3D" id="2.130.10.30">
    <property type="entry name" value="Regulator of chromosome condensation 1/beta-lactamase-inhibitor protein II"/>
    <property type="match status" value="3"/>
</dbReference>
<evidence type="ECO:0000313" key="2">
    <source>
        <dbReference type="Proteomes" id="UP000249169"/>
    </source>
</evidence>
<evidence type="ECO:0008006" key="3">
    <source>
        <dbReference type="Google" id="ProtNLM"/>
    </source>
</evidence>
<dbReference type="GO" id="GO:0005737">
    <property type="term" value="C:cytoplasm"/>
    <property type="evidence" value="ECO:0007669"/>
    <property type="project" value="TreeGrafter"/>
</dbReference>
<evidence type="ECO:0000313" key="1">
    <source>
        <dbReference type="EMBL" id="RAL24682.1"/>
    </source>
</evidence>
<dbReference type="Proteomes" id="UP000249169">
    <property type="component" value="Unassembled WGS sequence"/>
</dbReference>
<dbReference type="InterPro" id="IPR051553">
    <property type="entry name" value="Ran_GTPase-activating"/>
</dbReference>
<dbReference type="EMBL" id="QHKO01000001">
    <property type="protein sequence ID" value="RAL24682.1"/>
    <property type="molecule type" value="Genomic_DNA"/>
</dbReference>
<gene>
    <name evidence="1" type="ORF">DL240_00285</name>
</gene>
<dbReference type="Pfam" id="PF13540">
    <property type="entry name" value="RCC1_2"/>
    <property type="match status" value="7"/>
</dbReference>
<dbReference type="PRINTS" id="PR00633">
    <property type="entry name" value="RCCNDNSATION"/>
</dbReference>
<protein>
    <recommendedName>
        <fullName evidence="3">BIG2 domain-containing protein</fullName>
    </recommendedName>
</protein>
<proteinExistence type="predicted"/>
<dbReference type="InterPro" id="IPR000408">
    <property type="entry name" value="Reg_chr_condens"/>
</dbReference>
<dbReference type="PANTHER" id="PTHR45982">
    <property type="entry name" value="REGULATOR OF CHROMOSOME CONDENSATION"/>
    <property type="match status" value="1"/>
</dbReference>